<protein>
    <recommendedName>
        <fullName evidence="5">Carboxypeptidase Q</fullName>
    </recommendedName>
    <alternativeName>
        <fullName evidence="20">Plasma glutamate carboxypeptidase</fullName>
    </alternativeName>
</protein>
<dbReference type="InterPro" id="IPR007484">
    <property type="entry name" value="Peptidase_M28"/>
</dbReference>
<evidence type="ECO:0000313" key="25">
    <source>
        <dbReference type="Proteomes" id="UP001445732"/>
    </source>
</evidence>
<evidence type="ECO:0000256" key="13">
    <source>
        <dbReference type="ARBA" id="ARBA00022833"/>
    </source>
</evidence>
<keyword evidence="10 22" id="KW-0732">Signal</keyword>
<evidence type="ECO:0000256" key="12">
    <source>
        <dbReference type="ARBA" id="ARBA00022824"/>
    </source>
</evidence>
<keyword evidence="6" id="KW-0964">Secreted</keyword>
<evidence type="ECO:0000256" key="20">
    <source>
        <dbReference type="ARBA" id="ARBA00033328"/>
    </source>
</evidence>
<keyword evidence="11" id="KW-0378">Hydrolase</keyword>
<dbReference type="Gene3D" id="3.50.30.30">
    <property type="match status" value="1"/>
</dbReference>
<dbReference type="Proteomes" id="UP001445732">
    <property type="component" value="Unassembled WGS sequence"/>
</dbReference>
<dbReference type="EMBL" id="JBEGDD010000006">
    <property type="protein sequence ID" value="MEQ7155244.1"/>
    <property type="molecule type" value="Genomic_DNA"/>
</dbReference>
<keyword evidence="12" id="KW-0256">Endoplasmic reticulum</keyword>
<evidence type="ECO:0000256" key="17">
    <source>
        <dbReference type="ARBA" id="ARBA00023180"/>
    </source>
</evidence>
<evidence type="ECO:0000256" key="1">
    <source>
        <dbReference type="ARBA" id="ARBA00004240"/>
    </source>
</evidence>
<evidence type="ECO:0000256" key="6">
    <source>
        <dbReference type="ARBA" id="ARBA00022525"/>
    </source>
</evidence>
<proteinExistence type="predicted"/>
<dbReference type="Pfam" id="PF04389">
    <property type="entry name" value="Peptidase_M28"/>
    <property type="match status" value="1"/>
</dbReference>
<evidence type="ECO:0000256" key="10">
    <source>
        <dbReference type="ARBA" id="ARBA00022729"/>
    </source>
</evidence>
<evidence type="ECO:0000256" key="4">
    <source>
        <dbReference type="ARBA" id="ARBA00004613"/>
    </source>
</evidence>
<evidence type="ECO:0000256" key="5">
    <source>
        <dbReference type="ARBA" id="ARBA00014116"/>
    </source>
</evidence>
<comment type="subcellular location">
    <subcellularLocation>
        <location evidence="1">Endoplasmic reticulum</location>
    </subcellularLocation>
    <subcellularLocation>
        <location evidence="3">Golgi apparatus</location>
    </subcellularLocation>
    <subcellularLocation>
        <location evidence="2">Lysosome</location>
    </subcellularLocation>
    <subcellularLocation>
        <location evidence="4">Secreted</location>
    </subcellularLocation>
</comment>
<evidence type="ECO:0000256" key="21">
    <source>
        <dbReference type="SAM" id="MobiDB-lite"/>
    </source>
</evidence>
<keyword evidence="18" id="KW-0458">Lysosome</keyword>
<reference evidence="24 25" key="1">
    <citation type="submission" date="2024-06" db="EMBL/GenBank/DDBJ databases">
        <title>Brevundimonas sp. C11.</title>
        <authorList>
            <person name="Maltman C."/>
        </authorList>
    </citation>
    <scope>NUCLEOTIDE SEQUENCE [LARGE SCALE GENOMIC DNA]</scope>
    <source>
        <strain evidence="24 25">C11</strain>
    </source>
</reference>
<evidence type="ECO:0000313" key="24">
    <source>
        <dbReference type="EMBL" id="MEQ7155244.1"/>
    </source>
</evidence>
<name>A0ABV1NNN9_9CAUL</name>
<evidence type="ECO:0000256" key="9">
    <source>
        <dbReference type="ARBA" id="ARBA00022723"/>
    </source>
</evidence>
<evidence type="ECO:0000256" key="19">
    <source>
        <dbReference type="ARBA" id="ARBA00025833"/>
    </source>
</evidence>
<evidence type="ECO:0000256" key="22">
    <source>
        <dbReference type="SAM" id="SignalP"/>
    </source>
</evidence>
<keyword evidence="17" id="KW-0325">Glycoprotein</keyword>
<feature type="chain" id="PRO_5046285354" description="Carboxypeptidase Q" evidence="22">
    <location>
        <begin position="22"/>
        <end position="539"/>
    </location>
</feature>
<evidence type="ECO:0000256" key="18">
    <source>
        <dbReference type="ARBA" id="ARBA00023228"/>
    </source>
</evidence>
<keyword evidence="9" id="KW-0479">Metal-binding</keyword>
<evidence type="ECO:0000256" key="15">
    <source>
        <dbReference type="ARBA" id="ARBA00023049"/>
    </source>
</evidence>
<comment type="subunit">
    <text evidence="19">Homodimer. The monomeric form is inactive while the homodimer is active.</text>
</comment>
<comment type="caution">
    <text evidence="24">The sequence shown here is derived from an EMBL/GenBank/DDBJ whole genome shotgun (WGS) entry which is preliminary data.</text>
</comment>
<gene>
    <name evidence="24" type="ORF">ABN401_08475</name>
</gene>
<evidence type="ECO:0000256" key="7">
    <source>
        <dbReference type="ARBA" id="ARBA00022645"/>
    </source>
</evidence>
<evidence type="ECO:0000259" key="23">
    <source>
        <dbReference type="Pfam" id="PF04389"/>
    </source>
</evidence>
<dbReference type="InterPro" id="IPR039866">
    <property type="entry name" value="CPQ"/>
</dbReference>
<keyword evidence="8" id="KW-0645">Protease</keyword>
<evidence type="ECO:0000256" key="16">
    <source>
        <dbReference type="ARBA" id="ARBA00023145"/>
    </source>
</evidence>
<dbReference type="Gene3D" id="3.40.630.10">
    <property type="entry name" value="Zn peptidases"/>
    <property type="match status" value="1"/>
</dbReference>
<feature type="region of interest" description="Disordered" evidence="21">
    <location>
        <begin position="515"/>
        <end position="539"/>
    </location>
</feature>
<keyword evidence="7" id="KW-0121">Carboxypeptidase</keyword>
<feature type="domain" description="Peptidase M28" evidence="23">
    <location>
        <begin position="288"/>
        <end position="506"/>
    </location>
</feature>
<keyword evidence="16" id="KW-0865">Zymogen</keyword>
<keyword evidence="13" id="KW-0862">Zinc</keyword>
<evidence type="ECO:0000256" key="11">
    <source>
        <dbReference type="ARBA" id="ARBA00022801"/>
    </source>
</evidence>
<dbReference type="SUPFAM" id="SSF53187">
    <property type="entry name" value="Zn-dependent exopeptidases"/>
    <property type="match status" value="1"/>
</dbReference>
<dbReference type="RefSeq" id="WP_349684405.1">
    <property type="nucleotide sequence ID" value="NZ_JBEGDD010000006.1"/>
</dbReference>
<dbReference type="PANTHER" id="PTHR12053:SF3">
    <property type="entry name" value="CARBOXYPEPTIDASE Q"/>
    <property type="match status" value="1"/>
</dbReference>
<keyword evidence="14" id="KW-0333">Golgi apparatus</keyword>
<feature type="signal peptide" evidence="22">
    <location>
        <begin position="1"/>
        <end position="21"/>
    </location>
</feature>
<keyword evidence="15" id="KW-0482">Metalloprotease</keyword>
<organism evidence="24 25">
    <name type="scientific">Brevundimonas aurifodinae</name>
    <dbReference type="NCBI Taxonomy" id="1508312"/>
    <lineage>
        <taxon>Bacteria</taxon>
        <taxon>Pseudomonadati</taxon>
        <taxon>Pseudomonadota</taxon>
        <taxon>Alphaproteobacteria</taxon>
        <taxon>Caulobacterales</taxon>
        <taxon>Caulobacteraceae</taxon>
        <taxon>Brevundimonas</taxon>
    </lineage>
</organism>
<accession>A0ABV1NNN9</accession>
<sequence length="539" mass="58805">MIRLLAAVSAAAVLMAGPVQAQEVDRAAVNRIVDQGFNHSEVMQTAAHLTDRIGGRMTNSPQMRETERWAQERFRDWGLSNVRTEGFEFGRGWSIVQSSARMTSPRPIALRAIPVAWTPGTNGTVSGEVILAPMATPGDLEKWRGKLAGKIVLISAPTVAPDPTEPAFRRLTDAELAERNVYGQPTHNHAATERGVQSSSRDDFPLRLDAFLAEEGALGWIRMAYRDGGLVHGAGYTHHVGRTPTLPGMEIAAEDYRRLVRLSIAGTAPTVEMMSEVRFHDEDINAYNVLADIPGTDRSGEYVMAGAHFDSWVAADGAVDNAAGTAVVMEAARILRTLNVRPKRTIRFALWNGEEQGLFGSLAYVDRHLATRAPLEDPALAALPNNRTWRARWPIQPREGYSDLVAYFNLDNGSGRIRGINAEGNLAAVPVLEDWLEPFASMGATTVSPRSAGGTDHVYLQTVGVPGFQFIQDPLDYSSRLHHSSLDSYDHLKPEDLRQAAVILASVLLSAANSDEPLPRMPLPTRPTDTDPFPFPGGN</sequence>
<evidence type="ECO:0000256" key="3">
    <source>
        <dbReference type="ARBA" id="ARBA00004555"/>
    </source>
</evidence>
<evidence type="ECO:0000256" key="2">
    <source>
        <dbReference type="ARBA" id="ARBA00004371"/>
    </source>
</evidence>
<keyword evidence="25" id="KW-1185">Reference proteome</keyword>
<evidence type="ECO:0000256" key="14">
    <source>
        <dbReference type="ARBA" id="ARBA00023034"/>
    </source>
</evidence>
<evidence type="ECO:0000256" key="8">
    <source>
        <dbReference type="ARBA" id="ARBA00022670"/>
    </source>
</evidence>
<dbReference type="PANTHER" id="PTHR12053">
    <property type="entry name" value="PROTEASE FAMILY M28 PLASMA GLUTAMATE CARBOXYPEPTIDASE-RELATED"/>
    <property type="match status" value="1"/>
</dbReference>